<dbReference type="InterPro" id="IPR004837">
    <property type="entry name" value="NaCa_Exmemb"/>
</dbReference>
<feature type="domain" description="Sodium/calcium exchanger membrane region" evidence="6">
    <location>
        <begin position="159"/>
        <end position="298"/>
    </location>
</feature>
<feature type="transmembrane region" description="Helical" evidence="5">
    <location>
        <begin position="25"/>
        <end position="49"/>
    </location>
</feature>
<dbReference type="GO" id="GO:0005262">
    <property type="term" value="F:calcium channel activity"/>
    <property type="evidence" value="ECO:0007669"/>
    <property type="project" value="TreeGrafter"/>
</dbReference>
<dbReference type="PANTHER" id="PTHR10846:SF8">
    <property type="entry name" value="INNER MEMBRANE PROTEIN YRBG"/>
    <property type="match status" value="1"/>
</dbReference>
<comment type="subcellular location">
    <subcellularLocation>
        <location evidence="1">Membrane</location>
        <topology evidence="1">Multi-pass membrane protein</topology>
    </subcellularLocation>
</comment>
<feature type="transmembrane region" description="Helical" evidence="5">
    <location>
        <begin position="154"/>
        <end position="176"/>
    </location>
</feature>
<feature type="transmembrane region" description="Helical" evidence="5">
    <location>
        <begin position="55"/>
        <end position="78"/>
    </location>
</feature>
<dbReference type="GO" id="GO:0005886">
    <property type="term" value="C:plasma membrane"/>
    <property type="evidence" value="ECO:0007669"/>
    <property type="project" value="TreeGrafter"/>
</dbReference>
<organism evidence="7">
    <name type="scientific">hydrothermal vent metagenome</name>
    <dbReference type="NCBI Taxonomy" id="652676"/>
    <lineage>
        <taxon>unclassified sequences</taxon>
        <taxon>metagenomes</taxon>
        <taxon>ecological metagenomes</taxon>
    </lineage>
</organism>
<evidence type="ECO:0000256" key="5">
    <source>
        <dbReference type="SAM" id="Phobius"/>
    </source>
</evidence>
<evidence type="ECO:0000256" key="3">
    <source>
        <dbReference type="ARBA" id="ARBA00022989"/>
    </source>
</evidence>
<feature type="domain" description="Sodium/calcium exchanger membrane region" evidence="6">
    <location>
        <begin position="2"/>
        <end position="130"/>
    </location>
</feature>
<dbReference type="Gene3D" id="1.20.1420.30">
    <property type="entry name" value="NCX, central ion-binding region"/>
    <property type="match status" value="2"/>
</dbReference>
<dbReference type="Pfam" id="PF01699">
    <property type="entry name" value="Na_Ca_ex"/>
    <property type="match status" value="2"/>
</dbReference>
<protein>
    <submittedName>
        <fullName evidence="7">Inner membrane protein YrbG, predicted calcium/sodium:proton antiporter</fullName>
    </submittedName>
</protein>
<name>A0A3B0VK31_9ZZZZ</name>
<evidence type="ECO:0000259" key="6">
    <source>
        <dbReference type="Pfam" id="PF01699"/>
    </source>
</evidence>
<dbReference type="InterPro" id="IPR044880">
    <property type="entry name" value="NCX_ion-bd_dom_sf"/>
</dbReference>
<evidence type="ECO:0000256" key="2">
    <source>
        <dbReference type="ARBA" id="ARBA00022692"/>
    </source>
</evidence>
<sequence length="299" mass="31610">MLVGGGEMLVTGATRLARQSGMPMLLIGLTVVAFGTSVPELSVSLTASLQGHPGIMIGNVVGSNIANIGLILGLSALLRRLDLNLQAVGIELLLVVAASIILMLCSAYGRFPRSLGIIFVLTLIVYTFLACRNHTNGQHSEQTADEEKTGPPSLVFIGFLVLAGLALLVYGATIFIRGAADMARYLGVSELIIGLTMAAVGTSLPELATSLSALRRNESGLLIGNIIGSNMFNLLMVLGLTAVIKPFALSAALLQRDLPVMLAFSLALVAILQQSHGIKRWHGLLFLAAYGIYYYILFS</sequence>
<feature type="transmembrane region" description="Helical" evidence="5">
    <location>
        <begin position="256"/>
        <end position="272"/>
    </location>
</feature>
<keyword evidence="4 5" id="KW-0472">Membrane</keyword>
<gene>
    <name evidence="7" type="ORF">MNBD_DELTA04-106</name>
</gene>
<feature type="transmembrane region" description="Helical" evidence="5">
    <location>
        <begin position="182"/>
        <end position="200"/>
    </location>
</feature>
<dbReference type="EMBL" id="UOEY01000063">
    <property type="protein sequence ID" value="VAW38697.1"/>
    <property type="molecule type" value="Genomic_DNA"/>
</dbReference>
<dbReference type="GO" id="GO:0008273">
    <property type="term" value="F:calcium, potassium:sodium antiporter activity"/>
    <property type="evidence" value="ECO:0007669"/>
    <property type="project" value="TreeGrafter"/>
</dbReference>
<dbReference type="NCBIfam" id="TIGR00367">
    <property type="entry name" value="calcium/sodium antiporter"/>
    <property type="match status" value="1"/>
</dbReference>
<feature type="transmembrane region" description="Helical" evidence="5">
    <location>
        <begin position="115"/>
        <end position="133"/>
    </location>
</feature>
<keyword evidence="3 5" id="KW-1133">Transmembrane helix</keyword>
<accession>A0A3B0VK31</accession>
<dbReference type="GO" id="GO:0006874">
    <property type="term" value="P:intracellular calcium ion homeostasis"/>
    <property type="evidence" value="ECO:0007669"/>
    <property type="project" value="TreeGrafter"/>
</dbReference>
<keyword evidence="2 5" id="KW-0812">Transmembrane</keyword>
<dbReference type="AlphaFoldDB" id="A0A3B0VK31"/>
<feature type="transmembrane region" description="Helical" evidence="5">
    <location>
        <begin position="90"/>
        <end position="109"/>
    </location>
</feature>
<dbReference type="InterPro" id="IPR004481">
    <property type="entry name" value="K/Na/Ca-exchanger"/>
</dbReference>
<evidence type="ECO:0000313" key="7">
    <source>
        <dbReference type="EMBL" id="VAW38697.1"/>
    </source>
</evidence>
<dbReference type="PANTHER" id="PTHR10846">
    <property type="entry name" value="SODIUM/POTASSIUM/CALCIUM EXCHANGER"/>
    <property type="match status" value="1"/>
</dbReference>
<reference evidence="7" key="1">
    <citation type="submission" date="2018-06" db="EMBL/GenBank/DDBJ databases">
        <authorList>
            <person name="Zhirakovskaya E."/>
        </authorList>
    </citation>
    <scope>NUCLEOTIDE SEQUENCE</scope>
</reference>
<feature type="transmembrane region" description="Helical" evidence="5">
    <location>
        <begin position="281"/>
        <end position="298"/>
    </location>
</feature>
<feature type="transmembrane region" description="Helical" evidence="5">
    <location>
        <begin position="221"/>
        <end position="244"/>
    </location>
</feature>
<evidence type="ECO:0000256" key="1">
    <source>
        <dbReference type="ARBA" id="ARBA00004141"/>
    </source>
</evidence>
<evidence type="ECO:0000256" key="4">
    <source>
        <dbReference type="ARBA" id="ARBA00023136"/>
    </source>
</evidence>
<proteinExistence type="predicted"/>